<protein>
    <submittedName>
        <fullName evidence="2">Uncharacterized protein</fullName>
    </submittedName>
</protein>
<feature type="signal peptide" evidence="1">
    <location>
        <begin position="1"/>
        <end position="21"/>
    </location>
</feature>
<dbReference type="OrthoDB" id="5470981at2"/>
<name>A0A6N6N729_9BACT</name>
<reference evidence="2 3" key="1">
    <citation type="journal article" date="2017" name="Int. J. Syst. Evol. Microbiol.">
        <title>Desulfovibrio senegalensis sp. nov., a mesophilic sulfate reducer isolated from marine sediment.</title>
        <authorList>
            <person name="Thioye A."/>
            <person name="Gam Z.B.A."/>
            <person name="Mbengue M."/>
            <person name="Cayol J.L."/>
            <person name="Joseph-Bartoli M."/>
            <person name="Toure-Kane C."/>
            <person name="Labat M."/>
        </authorList>
    </citation>
    <scope>NUCLEOTIDE SEQUENCE [LARGE SCALE GENOMIC DNA]</scope>
    <source>
        <strain evidence="2 3">DSM 101509</strain>
    </source>
</reference>
<evidence type="ECO:0000256" key="1">
    <source>
        <dbReference type="SAM" id="SignalP"/>
    </source>
</evidence>
<organism evidence="2 3">
    <name type="scientific">Pseudodesulfovibrio senegalensis</name>
    <dbReference type="NCBI Taxonomy" id="1721087"/>
    <lineage>
        <taxon>Bacteria</taxon>
        <taxon>Pseudomonadati</taxon>
        <taxon>Thermodesulfobacteriota</taxon>
        <taxon>Desulfovibrionia</taxon>
        <taxon>Desulfovibrionales</taxon>
        <taxon>Desulfovibrionaceae</taxon>
    </lineage>
</organism>
<dbReference type="AlphaFoldDB" id="A0A6N6N729"/>
<dbReference type="RefSeq" id="WP_151150189.1">
    <property type="nucleotide sequence ID" value="NZ_WAIE01000001.1"/>
</dbReference>
<proteinExistence type="predicted"/>
<evidence type="ECO:0000313" key="2">
    <source>
        <dbReference type="EMBL" id="KAB1443816.1"/>
    </source>
</evidence>
<dbReference type="PROSITE" id="PS51257">
    <property type="entry name" value="PROKAR_LIPOPROTEIN"/>
    <property type="match status" value="1"/>
</dbReference>
<keyword evidence="3" id="KW-1185">Reference proteome</keyword>
<sequence length="145" mass="16138">MYLRCIAFICCLFLVSGCALGKKEWPSADKGEDTFTLSVINGQRSEGCLVVNVQVKGAVDRLAYVNVQFEPVGNEPGQGCPDCPFMPRRTMRFSRGDPGFDLEGNRLRISYCGLKPAMEYRFRIIGVNDLNTTAYTYTDIFVASP</sequence>
<dbReference type="EMBL" id="WAIE01000001">
    <property type="protein sequence ID" value="KAB1443816.1"/>
    <property type="molecule type" value="Genomic_DNA"/>
</dbReference>
<evidence type="ECO:0000313" key="3">
    <source>
        <dbReference type="Proteomes" id="UP000438699"/>
    </source>
</evidence>
<comment type="caution">
    <text evidence="2">The sequence shown here is derived from an EMBL/GenBank/DDBJ whole genome shotgun (WGS) entry which is preliminary data.</text>
</comment>
<feature type="chain" id="PRO_5027000136" evidence="1">
    <location>
        <begin position="22"/>
        <end position="145"/>
    </location>
</feature>
<keyword evidence="1" id="KW-0732">Signal</keyword>
<dbReference type="Proteomes" id="UP000438699">
    <property type="component" value="Unassembled WGS sequence"/>
</dbReference>
<gene>
    <name evidence="2" type="ORF">F8A88_06170</name>
</gene>
<accession>A0A6N6N729</accession>